<protein>
    <submittedName>
        <fullName evidence="2">Putative secreted protein</fullName>
    </submittedName>
</protein>
<feature type="signal peptide" evidence="1">
    <location>
        <begin position="1"/>
        <end position="19"/>
    </location>
</feature>
<sequence length="89" mass="9709">MNLITITLSGCILFALVHPMGTCKSCCGSCTKPTCMDKKTVDGNSKSYFPNNGNCEVRSSTTRCKGKFYSGKEECKNCCKSFLSSKVKQ</sequence>
<dbReference type="AlphaFoldDB" id="A0A023G1I9"/>
<evidence type="ECO:0000313" key="2">
    <source>
        <dbReference type="EMBL" id="JAC27497.1"/>
    </source>
</evidence>
<accession>A0A023G1I9</accession>
<reference evidence="2" key="1">
    <citation type="submission" date="2014-03" db="EMBL/GenBank/DDBJ databases">
        <title>The sialotranscriptome of Amblyomma triste, Amblyomma parvum and Amblyomma cajennense ticks, uncovered by 454-based RNA-seq.</title>
        <authorList>
            <person name="Garcia G.R."/>
            <person name="Gardinassi L.G."/>
            <person name="Ribeiro J.M."/>
            <person name="Anatriello E."/>
            <person name="Ferreira B.R."/>
            <person name="Moreira H.N."/>
            <person name="Mafra C."/>
            <person name="Olegario M.M."/>
            <person name="Szabo P.J."/>
            <person name="Miranda-Santos I.K."/>
            <person name="Maruyama S.R."/>
        </authorList>
    </citation>
    <scope>NUCLEOTIDE SEQUENCE</scope>
    <source>
        <strain evidence="2">Mato Grasso do Sul</strain>
        <tissue evidence="2">Salivary glands</tissue>
    </source>
</reference>
<name>A0A023G1I9_AMBTT</name>
<keyword evidence="1" id="KW-0732">Signal</keyword>
<proteinExistence type="evidence at transcript level"/>
<organism evidence="2">
    <name type="scientific">Amblyomma triste</name>
    <name type="common">Neotropical tick</name>
    <dbReference type="NCBI Taxonomy" id="251400"/>
    <lineage>
        <taxon>Eukaryota</taxon>
        <taxon>Metazoa</taxon>
        <taxon>Ecdysozoa</taxon>
        <taxon>Arthropoda</taxon>
        <taxon>Chelicerata</taxon>
        <taxon>Arachnida</taxon>
        <taxon>Acari</taxon>
        <taxon>Parasitiformes</taxon>
        <taxon>Ixodida</taxon>
        <taxon>Ixodoidea</taxon>
        <taxon>Ixodidae</taxon>
        <taxon>Amblyomminae</taxon>
        <taxon>Amblyomma</taxon>
    </lineage>
</organism>
<evidence type="ECO:0000256" key="1">
    <source>
        <dbReference type="SAM" id="SignalP"/>
    </source>
</evidence>
<dbReference type="EMBL" id="GBBM01007921">
    <property type="protein sequence ID" value="JAC27497.1"/>
    <property type="molecule type" value="mRNA"/>
</dbReference>
<feature type="chain" id="PRO_5001520422" evidence="1">
    <location>
        <begin position="20"/>
        <end position="89"/>
    </location>
</feature>